<evidence type="ECO:0000313" key="1">
    <source>
        <dbReference type="EMBL" id="KKQ89359.1"/>
    </source>
</evidence>
<dbReference type="GO" id="GO:0016779">
    <property type="term" value="F:nucleotidyltransferase activity"/>
    <property type="evidence" value="ECO:0007669"/>
    <property type="project" value="UniProtKB-KW"/>
</dbReference>
<protein>
    <submittedName>
        <fullName evidence="1">Mannose-1-phosphate guanylyltransferase</fullName>
    </submittedName>
</protein>
<reference evidence="1 2" key="1">
    <citation type="journal article" date="2015" name="Nature">
        <title>rRNA introns, odd ribosomes, and small enigmatic genomes across a large radiation of phyla.</title>
        <authorList>
            <person name="Brown C.T."/>
            <person name="Hug L.A."/>
            <person name="Thomas B.C."/>
            <person name="Sharon I."/>
            <person name="Castelle C.J."/>
            <person name="Singh A."/>
            <person name="Wilkins M.J."/>
            <person name="Williams K.H."/>
            <person name="Banfield J.F."/>
        </authorList>
    </citation>
    <scope>NUCLEOTIDE SEQUENCE [LARGE SCALE GENOMIC DNA]</scope>
</reference>
<dbReference type="AlphaFoldDB" id="A0A0G0NU12"/>
<keyword evidence="1" id="KW-0808">Transferase</keyword>
<proteinExistence type="predicted"/>
<dbReference type="Proteomes" id="UP000033841">
    <property type="component" value="Unassembled WGS sequence"/>
</dbReference>
<organism evidence="1 2">
    <name type="scientific">Candidatus Shapirobacteria bacterium GW2011_GWE1_38_92</name>
    <dbReference type="NCBI Taxonomy" id="1618489"/>
    <lineage>
        <taxon>Bacteria</taxon>
        <taxon>Candidatus Shapironibacteriota</taxon>
    </lineage>
</organism>
<evidence type="ECO:0000313" key="2">
    <source>
        <dbReference type="Proteomes" id="UP000033841"/>
    </source>
</evidence>
<name>A0A0G0NU12_9BACT</name>
<dbReference type="Gene3D" id="3.90.550.10">
    <property type="entry name" value="Spore Coat Polysaccharide Biosynthesis Protein SpsA, Chain A"/>
    <property type="match status" value="1"/>
</dbReference>
<accession>A0A0G0NU12</accession>
<dbReference type="EMBL" id="LBVR01000060">
    <property type="protein sequence ID" value="KKQ89359.1"/>
    <property type="molecule type" value="Genomic_DNA"/>
</dbReference>
<gene>
    <name evidence="1" type="ORF">UT14_C0060G0003</name>
</gene>
<dbReference type="InterPro" id="IPR029044">
    <property type="entry name" value="Nucleotide-diphossugar_trans"/>
</dbReference>
<keyword evidence="1" id="KW-0548">Nucleotidyltransferase</keyword>
<comment type="caution">
    <text evidence="1">The sequence shown here is derived from an EMBL/GenBank/DDBJ whole genome shotgun (WGS) entry which is preliminary data.</text>
</comment>
<sequence>MAKELVPELDERNFFLEPEMRNHGPATGFTAMEMIKRGMGDEPFMLIQTDLIRTDNELFLKAMDLADEIARREKVYITGGMKPEFIVEGVDYLVKGELIKEVSGVKLYRVADYIDRTEKEKIKSMMGSDNLLLHWNHTAMTGNNLME</sequence>